<reference evidence="1 2" key="1">
    <citation type="journal article" date="2021" name="Front. Genet.">
        <title>Chromosome-Level Genome Assembly Reveals Significant Gene Expansion in the Toll and IMD Signaling Pathways of Dendrolimus kikuchii.</title>
        <authorList>
            <person name="Zhou J."/>
            <person name="Wu P."/>
            <person name="Xiong Z."/>
            <person name="Liu N."/>
            <person name="Zhao N."/>
            <person name="Ji M."/>
            <person name="Qiu Y."/>
            <person name="Yang B."/>
        </authorList>
    </citation>
    <scope>NUCLEOTIDE SEQUENCE [LARGE SCALE GENOMIC DNA]</scope>
    <source>
        <strain evidence="1">Ann1</strain>
    </source>
</reference>
<sequence>MFPTLLFYFFAVLLRCVKGNVIQPNLRDRGQIIDLDYFNAIFPRSSGSLAKLSLDSCGNDKGVCITSAACPWARIIADDGEKCAELHYGNNQICCEVARVRMPVDMFTEFQ</sequence>
<keyword evidence="2" id="KW-1185">Reference proteome</keyword>
<accession>A0ACC1DDX5</accession>
<name>A0ACC1DDX5_9NEOP</name>
<organism evidence="1 2">
    <name type="scientific">Dendrolimus kikuchii</name>
    <dbReference type="NCBI Taxonomy" id="765133"/>
    <lineage>
        <taxon>Eukaryota</taxon>
        <taxon>Metazoa</taxon>
        <taxon>Ecdysozoa</taxon>
        <taxon>Arthropoda</taxon>
        <taxon>Hexapoda</taxon>
        <taxon>Insecta</taxon>
        <taxon>Pterygota</taxon>
        <taxon>Neoptera</taxon>
        <taxon>Endopterygota</taxon>
        <taxon>Lepidoptera</taxon>
        <taxon>Glossata</taxon>
        <taxon>Ditrysia</taxon>
        <taxon>Bombycoidea</taxon>
        <taxon>Lasiocampidae</taxon>
        <taxon>Dendrolimus</taxon>
    </lineage>
</organism>
<dbReference type="EMBL" id="CM034390">
    <property type="protein sequence ID" value="KAJ0182030.1"/>
    <property type="molecule type" value="Genomic_DNA"/>
</dbReference>
<comment type="caution">
    <text evidence="1">The sequence shown here is derived from an EMBL/GenBank/DDBJ whole genome shotgun (WGS) entry which is preliminary data.</text>
</comment>
<dbReference type="Proteomes" id="UP000824533">
    <property type="component" value="Linkage Group LG04"/>
</dbReference>
<evidence type="ECO:0000313" key="2">
    <source>
        <dbReference type="Proteomes" id="UP000824533"/>
    </source>
</evidence>
<proteinExistence type="predicted"/>
<gene>
    <name evidence="1" type="ORF">K1T71_002752</name>
</gene>
<evidence type="ECO:0000313" key="1">
    <source>
        <dbReference type="EMBL" id="KAJ0182030.1"/>
    </source>
</evidence>
<protein>
    <submittedName>
        <fullName evidence="1">Uncharacterized protein</fullName>
    </submittedName>
</protein>